<accession>A0A854A5Y6</accession>
<dbReference type="Pfam" id="PF21527">
    <property type="entry name" value="Stv"/>
    <property type="match status" value="1"/>
</dbReference>
<comment type="caution">
    <text evidence="2">The sequence shown here is derived from an EMBL/GenBank/DDBJ whole genome shotgun (WGS) entry which is preliminary data.</text>
</comment>
<proteinExistence type="predicted"/>
<gene>
    <name evidence="2" type="ORF">BOH74_04190</name>
</gene>
<name>A0A854A5Y6_9PSED</name>
<dbReference type="EMBL" id="MPJD01000006">
    <property type="protein sequence ID" value="OKA28014.1"/>
    <property type="molecule type" value="Genomic_DNA"/>
</dbReference>
<dbReference type="AlphaFoldDB" id="A0A854A5Y6"/>
<dbReference type="Proteomes" id="UP000185990">
    <property type="component" value="Unassembled WGS sequence"/>
</dbReference>
<organism evidence="2 3">
    <name type="scientific">Pseudomonas versuta</name>
    <dbReference type="NCBI Taxonomy" id="1788301"/>
    <lineage>
        <taxon>Bacteria</taxon>
        <taxon>Pseudomonadati</taxon>
        <taxon>Pseudomonadota</taxon>
        <taxon>Gammaproteobacteria</taxon>
        <taxon>Pseudomonadales</taxon>
        <taxon>Pseudomonadaceae</taxon>
        <taxon>Pseudomonas</taxon>
    </lineage>
</organism>
<sequence length="123" mass="13586">MFTVRAPFSMNFYCPDRTVLKLNTGMVVSGANSLPPVVDCYSPGSRIRDHFIYPANFLQAGGLHATVEASCRMLEQAVDYNDSATQGDALMVKHEKVRLSDILTALSVRGLVYNTVNCMFCRS</sequence>
<evidence type="ECO:0000313" key="2">
    <source>
        <dbReference type="EMBL" id="OKA28014.1"/>
    </source>
</evidence>
<reference evidence="2 3" key="1">
    <citation type="submission" date="2016-11" db="EMBL/GenBank/DDBJ databases">
        <title>Draft genome of Pseudomonas versuta A4R1.12.</title>
        <authorList>
            <person name="See-Too W.-S."/>
        </authorList>
    </citation>
    <scope>NUCLEOTIDE SEQUENCE [LARGE SCALE GENOMIC DNA]</scope>
    <source>
        <strain evidence="2 3">A4R1.12</strain>
    </source>
</reference>
<evidence type="ECO:0000259" key="1">
    <source>
        <dbReference type="Pfam" id="PF21527"/>
    </source>
</evidence>
<dbReference type="InterPro" id="IPR049002">
    <property type="entry name" value="Stv"/>
</dbReference>
<protein>
    <recommendedName>
        <fullName evidence="1">Putative adhesin Stv domain-containing protein</fullName>
    </recommendedName>
</protein>
<evidence type="ECO:0000313" key="3">
    <source>
        <dbReference type="Proteomes" id="UP000185990"/>
    </source>
</evidence>
<feature type="domain" description="Putative adhesin Stv" evidence="1">
    <location>
        <begin position="3"/>
        <end position="123"/>
    </location>
</feature>